<dbReference type="PANTHER" id="PTHR33734:SF22">
    <property type="entry name" value="MEMBRANE-BOUND LYTIC MUREIN TRANSGLYCOSYLASE D"/>
    <property type="match status" value="1"/>
</dbReference>
<accession>A0ABW5SF62</accession>
<dbReference type="Gene3D" id="3.10.350.10">
    <property type="entry name" value="LysM domain"/>
    <property type="match status" value="2"/>
</dbReference>
<dbReference type="PROSITE" id="PS00922">
    <property type="entry name" value="TRANSGLYCOSYLASE"/>
    <property type="match status" value="1"/>
</dbReference>
<dbReference type="SUPFAM" id="SSF53955">
    <property type="entry name" value="Lysozyme-like"/>
    <property type="match status" value="1"/>
</dbReference>
<proteinExistence type="inferred from homology"/>
<evidence type="ECO:0000313" key="4">
    <source>
        <dbReference type="EMBL" id="MFD2698153.1"/>
    </source>
</evidence>
<keyword evidence="5" id="KW-1185">Reference proteome</keyword>
<dbReference type="InterPro" id="IPR000189">
    <property type="entry name" value="Transglyc_AS"/>
</dbReference>
<dbReference type="CDD" id="cd00118">
    <property type="entry name" value="LysM"/>
    <property type="match status" value="2"/>
</dbReference>
<dbReference type="PROSITE" id="PS51782">
    <property type="entry name" value="LYSM"/>
    <property type="match status" value="2"/>
</dbReference>
<protein>
    <submittedName>
        <fullName evidence="4">LysM peptidoglycan-binding domain-containing protein</fullName>
    </submittedName>
</protein>
<gene>
    <name evidence="4" type="ORF">ACFSQ0_09140</name>
</gene>
<name>A0ABW5SF62_9FLAO</name>
<dbReference type="RefSeq" id="WP_379047247.1">
    <property type="nucleotide sequence ID" value="NZ_JBHULZ010000041.1"/>
</dbReference>
<feature type="chain" id="PRO_5046755194" evidence="2">
    <location>
        <begin position="21"/>
        <end position="501"/>
    </location>
</feature>
<dbReference type="Proteomes" id="UP001597357">
    <property type="component" value="Unassembled WGS sequence"/>
</dbReference>
<dbReference type="CDD" id="cd16894">
    <property type="entry name" value="MltD-like"/>
    <property type="match status" value="1"/>
</dbReference>
<dbReference type="InterPro" id="IPR008258">
    <property type="entry name" value="Transglycosylase_SLT_dom_1"/>
</dbReference>
<evidence type="ECO:0000259" key="3">
    <source>
        <dbReference type="PROSITE" id="PS51782"/>
    </source>
</evidence>
<dbReference type="PANTHER" id="PTHR33734">
    <property type="entry name" value="LYSM DOMAIN-CONTAINING GPI-ANCHORED PROTEIN 2"/>
    <property type="match status" value="1"/>
</dbReference>
<feature type="signal peptide" evidence="2">
    <location>
        <begin position="1"/>
        <end position="20"/>
    </location>
</feature>
<dbReference type="InterPro" id="IPR018392">
    <property type="entry name" value="LysM"/>
</dbReference>
<comment type="similarity">
    <text evidence="1">Belongs to the transglycosylase Slt family.</text>
</comment>
<dbReference type="Gene3D" id="1.10.530.10">
    <property type="match status" value="1"/>
</dbReference>
<sequence>MKFKLIALFCFCSVSFFGVAQDSANIADQPVTDSLSKEASAKELHNMLEKAVLTYLKDYKELKQVDSIWQQELMNSDLYAEMNQAIQEGESLENVPRQINRDTLIARLDRLNAKTPFKISYNTSLEKVINYYLKWRKESVQRLMSLSHYYFPLFEEKLDQYNIPLEMKYLAIVESALNPRAKSRVGATGLWQFMYPTGKMHGLEVTSYVDARMSPERSTEAAAQYLSTLYGMFNDWDLALAAYNSGPGNVSKAIRRSGGQTDYWKLRNYLPRETAGYVPSFIATMYLFEYAFEHGFNSAKPQITYFETDTIQVKQALNFEMIEDITGVDQDLLEFLNPSFKLGVIPQIEGKQYHLRLPRKEAGLFVANEDLIYKYVAQKHKEANMPTKEELLEPVRYRVRSGDFLGKIAARYGVRVSQIKQWNNLRSNNLRIGQYLSIFPKNTYASRSKSNTTKHYIVRQGDSLWSISRKFPGVSVQEIQKWNDISGSRLKPGMKLKISNG</sequence>
<keyword evidence="2" id="KW-0732">Signal</keyword>
<dbReference type="Pfam" id="PF01476">
    <property type="entry name" value="LysM"/>
    <property type="match status" value="2"/>
</dbReference>
<dbReference type="EMBL" id="JBHULZ010000041">
    <property type="protein sequence ID" value="MFD2698153.1"/>
    <property type="molecule type" value="Genomic_DNA"/>
</dbReference>
<dbReference type="Pfam" id="PF01464">
    <property type="entry name" value="SLT"/>
    <property type="match status" value="1"/>
</dbReference>
<dbReference type="InterPro" id="IPR023346">
    <property type="entry name" value="Lysozyme-like_dom_sf"/>
</dbReference>
<dbReference type="InterPro" id="IPR036779">
    <property type="entry name" value="LysM_dom_sf"/>
</dbReference>
<organism evidence="4 5">
    <name type="scientific">Mesonia sediminis</name>
    <dbReference type="NCBI Taxonomy" id="1703946"/>
    <lineage>
        <taxon>Bacteria</taxon>
        <taxon>Pseudomonadati</taxon>
        <taxon>Bacteroidota</taxon>
        <taxon>Flavobacteriia</taxon>
        <taxon>Flavobacteriales</taxon>
        <taxon>Flavobacteriaceae</taxon>
        <taxon>Mesonia</taxon>
    </lineage>
</organism>
<evidence type="ECO:0000256" key="1">
    <source>
        <dbReference type="ARBA" id="ARBA00007734"/>
    </source>
</evidence>
<evidence type="ECO:0000313" key="5">
    <source>
        <dbReference type="Proteomes" id="UP001597357"/>
    </source>
</evidence>
<evidence type="ECO:0000256" key="2">
    <source>
        <dbReference type="SAM" id="SignalP"/>
    </source>
</evidence>
<dbReference type="SMART" id="SM00257">
    <property type="entry name" value="LysM"/>
    <property type="match status" value="2"/>
</dbReference>
<dbReference type="SUPFAM" id="SSF54106">
    <property type="entry name" value="LysM domain"/>
    <property type="match status" value="2"/>
</dbReference>
<feature type="domain" description="LysM" evidence="3">
    <location>
        <begin position="454"/>
        <end position="498"/>
    </location>
</feature>
<reference evidence="5" key="1">
    <citation type="journal article" date="2019" name="Int. J. Syst. Evol. Microbiol.">
        <title>The Global Catalogue of Microorganisms (GCM) 10K type strain sequencing project: providing services to taxonomists for standard genome sequencing and annotation.</title>
        <authorList>
            <consortium name="The Broad Institute Genomics Platform"/>
            <consortium name="The Broad Institute Genome Sequencing Center for Infectious Disease"/>
            <person name="Wu L."/>
            <person name="Ma J."/>
        </authorList>
    </citation>
    <scope>NUCLEOTIDE SEQUENCE [LARGE SCALE GENOMIC DNA]</scope>
    <source>
        <strain evidence="5">KCTC 42255</strain>
    </source>
</reference>
<comment type="caution">
    <text evidence="4">The sequence shown here is derived from an EMBL/GenBank/DDBJ whole genome shotgun (WGS) entry which is preliminary data.</text>
</comment>
<feature type="domain" description="LysM" evidence="3">
    <location>
        <begin position="395"/>
        <end position="438"/>
    </location>
</feature>